<dbReference type="RefSeq" id="WP_124015402.1">
    <property type="nucleotide sequence ID" value="NZ_JBDPZN010000001.1"/>
</dbReference>
<evidence type="ECO:0000256" key="1">
    <source>
        <dbReference type="SAM" id="Phobius"/>
    </source>
</evidence>
<evidence type="ECO:0000313" key="3">
    <source>
        <dbReference type="Proteomes" id="UP001477278"/>
    </source>
</evidence>
<proteinExistence type="predicted"/>
<dbReference type="Proteomes" id="UP001477278">
    <property type="component" value="Unassembled WGS sequence"/>
</dbReference>
<gene>
    <name evidence="2" type="ORF">ABHN84_04020</name>
</gene>
<sequence>MSSLKHLNHSIKLKRMQGNVSARQSELSINLLLYSVKKQTQKHPFGVTIAVTIATIIFAKYRRNIKSLYPMASLGFNYFK</sequence>
<name>A0ABV0FKW8_9GAMM</name>
<accession>A0ABV0FKW8</accession>
<keyword evidence="1" id="KW-0812">Transmembrane</keyword>
<keyword evidence="1" id="KW-1133">Transmembrane helix</keyword>
<reference evidence="2 3" key="1">
    <citation type="submission" date="2024-05" db="EMBL/GenBank/DDBJ databases">
        <title>Genome sequencing of Marine Estuary Bacteria, Shewanella vesiculosa and S. baltica, and Pseudomonas syringae.</title>
        <authorList>
            <person name="Gurung A."/>
            <person name="Maclea K.S."/>
        </authorList>
    </citation>
    <scope>NUCLEOTIDE SEQUENCE [LARGE SCALE GENOMIC DNA]</scope>
    <source>
        <strain evidence="2 3">1A</strain>
    </source>
</reference>
<organism evidence="2 3">
    <name type="scientific">Shewanella vesiculosa</name>
    <dbReference type="NCBI Taxonomy" id="518738"/>
    <lineage>
        <taxon>Bacteria</taxon>
        <taxon>Pseudomonadati</taxon>
        <taxon>Pseudomonadota</taxon>
        <taxon>Gammaproteobacteria</taxon>
        <taxon>Alteromonadales</taxon>
        <taxon>Shewanellaceae</taxon>
        <taxon>Shewanella</taxon>
    </lineage>
</organism>
<keyword evidence="1" id="KW-0472">Membrane</keyword>
<dbReference type="EMBL" id="JBDPZN010000001">
    <property type="protein sequence ID" value="MEO3681455.1"/>
    <property type="molecule type" value="Genomic_DNA"/>
</dbReference>
<comment type="caution">
    <text evidence="2">The sequence shown here is derived from an EMBL/GenBank/DDBJ whole genome shotgun (WGS) entry which is preliminary data.</text>
</comment>
<protein>
    <submittedName>
        <fullName evidence="2">Uncharacterized protein</fullName>
    </submittedName>
</protein>
<keyword evidence="3" id="KW-1185">Reference proteome</keyword>
<evidence type="ECO:0000313" key="2">
    <source>
        <dbReference type="EMBL" id="MEO3681455.1"/>
    </source>
</evidence>
<feature type="transmembrane region" description="Helical" evidence="1">
    <location>
        <begin position="43"/>
        <end position="61"/>
    </location>
</feature>